<evidence type="ECO:0000256" key="6">
    <source>
        <dbReference type="ARBA" id="ARBA00022958"/>
    </source>
</evidence>
<feature type="transmembrane region" description="Helical" evidence="11">
    <location>
        <begin position="34"/>
        <end position="53"/>
    </location>
</feature>
<evidence type="ECO:0000256" key="4">
    <source>
        <dbReference type="ARBA" id="ARBA00022538"/>
    </source>
</evidence>
<evidence type="ECO:0000256" key="11">
    <source>
        <dbReference type="SAM" id="Phobius"/>
    </source>
</evidence>
<gene>
    <name evidence="14" type="ORF">GRI32_10450</name>
</gene>
<dbReference type="AlphaFoldDB" id="A0A844ZL53"/>
<feature type="domain" description="RCK N-terminal" evidence="13">
    <location>
        <begin position="408"/>
        <end position="511"/>
    </location>
</feature>
<keyword evidence="3" id="KW-0050">Antiport</keyword>
<feature type="transmembrane region" description="Helical" evidence="11">
    <location>
        <begin position="330"/>
        <end position="351"/>
    </location>
</feature>
<evidence type="ECO:0000256" key="10">
    <source>
        <dbReference type="SAM" id="MobiDB-lite"/>
    </source>
</evidence>
<feature type="transmembrane region" description="Helical" evidence="11">
    <location>
        <begin position="6"/>
        <end position="27"/>
    </location>
</feature>
<dbReference type="EMBL" id="WTYY01000005">
    <property type="protein sequence ID" value="MXO89161.1"/>
    <property type="molecule type" value="Genomic_DNA"/>
</dbReference>
<feature type="transmembrane region" description="Helical" evidence="11">
    <location>
        <begin position="187"/>
        <end position="208"/>
    </location>
</feature>
<feature type="domain" description="Cation/H+ exchanger transmembrane" evidence="12">
    <location>
        <begin position="20"/>
        <end position="379"/>
    </location>
</feature>
<keyword evidence="2" id="KW-0813">Transport</keyword>
<evidence type="ECO:0000313" key="15">
    <source>
        <dbReference type="Proteomes" id="UP000435243"/>
    </source>
</evidence>
<feature type="transmembrane region" description="Helical" evidence="11">
    <location>
        <begin position="90"/>
        <end position="112"/>
    </location>
</feature>
<dbReference type="GO" id="GO:0005886">
    <property type="term" value="C:plasma membrane"/>
    <property type="evidence" value="ECO:0007669"/>
    <property type="project" value="TreeGrafter"/>
</dbReference>
<dbReference type="Proteomes" id="UP000435243">
    <property type="component" value="Unassembled WGS sequence"/>
</dbReference>
<evidence type="ECO:0000256" key="2">
    <source>
        <dbReference type="ARBA" id="ARBA00022448"/>
    </source>
</evidence>
<keyword evidence="8" id="KW-0406">Ion transport</keyword>
<evidence type="ECO:0000259" key="13">
    <source>
        <dbReference type="Pfam" id="PF02254"/>
    </source>
</evidence>
<dbReference type="InterPro" id="IPR006153">
    <property type="entry name" value="Cation/H_exchanger_TM"/>
</dbReference>
<evidence type="ECO:0000256" key="7">
    <source>
        <dbReference type="ARBA" id="ARBA00022989"/>
    </source>
</evidence>
<evidence type="ECO:0000256" key="8">
    <source>
        <dbReference type="ARBA" id="ARBA00023065"/>
    </source>
</evidence>
<feature type="region of interest" description="Disordered" evidence="10">
    <location>
        <begin position="569"/>
        <end position="590"/>
    </location>
</feature>
<comment type="caution">
    <text evidence="14">The sequence shown here is derived from an EMBL/GenBank/DDBJ whole genome shotgun (WGS) entry which is preliminary data.</text>
</comment>
<keyword evidence="5 11" id="KW-0812">Transmembrane</keyword>
<dbReference type="Pfam" id="PF02254">
    <property type="entry name" value="TrkA_N"/>
    <property type="match status" value="1"/>
</dbReference>
<sequence length="590" mass="63218">MAEHGAGAFLHDGVILLGFALLFVLLFRRLGLGATLGYLVAGAVVGPQVLGLVGDAESMISIAELGIVLLLFVVGLELNPARLWRMRHVIFGFGLAQVVACGLAIFATILAITGYPLAAALAIGLPLGLSSTAQVLPMLQSAGRLRTPFGERAFGILLFQDLSIIPLITIVAALGSQSAPDDAMPGWQLAIVTIVVVIGLVAAGRFALRPLFRLIGGLGEREMFVVAGLFTVAGSALLMELIGLSTALGAFIAGVMLADTPYRHELEADIEPFRSILLGMFFLAVGMMLDLGAIADQPLFVIGMALVLISLKTAIIAALGMLFRMDWRNALALGLLLSQGGEFGFVLFTQARGAGIIDAETASLFGAIVTLSMATTPFLMIIARRFRNKGAATSEGREGPLDQHARALVVGYGRFGQGVAQMLMAGGISVTLIDRDVDRIDMSGEFGFKVYYGDGMRLDLLRQAGGGEAQLIMFCTDKDQVEPEFMSAVHEAFPQAAIYVRGFDRRSVMKLGRGPQEFVMREVYESAIRMALLGLDRMGLSAEQLDHAETVYRDMDRRRMRMQIDTGDIRAASESMVRSPDRNPLTDQAG</sequence>
<feature type="transmembrane region" description="Helical" evidence="11">
    <location>
        <begin position="59"/>
        <end position="78"/>
    </location>
</feature>
<name>A0A844ZL53_9SPHN</name>
<protein>
    <submittedName>
        <fullName evidence="14">Sodium:proton exchanger</fullName>
    </submittedName>
</protein>
<organism evidence="14 15">
    <name type="scientific">Alteraurantiacibacter aestuarii</name>
    <dbReference type="NCBI Taxonomy" id="650004"/>
    <lineage>
        <taxon>Bacteria</taxon>
        <taxon>Pseudomonadati</taxon>
        <taxon>Pseudomonadota</taxon>
        <taxon>Alphaproteobacteria</taxon>
        <taxon>Sphingomonadales</taxon>
        <taxon>Erythrobacteraceae</taxon>
        <taxon>Alteraurantiacibacter</taxon>
    </lineage>
</organism>
<comment type="subcellular location">
    <subcellularLocation>
        <location evidence="1">Endomembrane system</location>
        <topology evidence="1">Multi-pass membrane protein</topology>
    </subcellularLocation>
</comment>
<evidence type="ECO:0000259" key="12">
    <source>
        <dbReference type="Pfam" id="PF00999"/>
    </source>
</evidence>
<keyword evidence="6" id="KW-0630">Potassium</keyword>
<dbReference type="Gene3D" id="3.40.50.720">
    <property type="entry name" value="NAD(P)-binding Rossmann-like Domain"/>
    <property type="match status" value="1"/>
</dbReference>
<dbReference type="GO" id="GO:0006813">
    <property type="term" value="P:potassium ion transport"/>
    <property type="evidence" value="ECO:0007669"/>
    <property type="project" value="UniProtKB-KW"/>
</dbReference>
<dbReference type="RefSeq" id="WP_160591996.1">
    <property type="nucleotide sequence ID" value="NZ_BAAAFP010000001.1"/>
</dbReference>
<evidence type="ECO:0000256" key="9">
    <source>
        <dbReference type="ARBA" id="ARBA00023136"/>
    </source>
</evidence>
<dbReference type="FunFam" id="3.40.50.720:FF:000036">
    <property type="entry name" value="Glutathione-regulated potassium-efflux system protein KefB"/>
    <property type="match status" value="1"/>
</dbReference>
<dbReference type="PANTHER" id="PTHR46157:SF8">
    <property type="entry name" value="GLUTATHIONE-REGULATED POTASSIUM-EFFLUX SYSTEM PROTEIN"/>
    <property type="match status" value="1"/>
</dbReference>
<dbReference type="InterPro" id="IPR038770">
    <property type="entry name" value="Na+/solute_symporter_sf"/>
</dbReference>
<feature type="transmembrane region" description="Helical" evidence="11">
    <location>
        <begin position="363"/>
        <end position="383"/>
    </location>
</feature>
<evidence type="ECO:0000256" key="3">
    <source>
        <dbReference type="ARBA" id="ARBA00022449"/>
    </source>
</evidence>
<feature type="transmembrane region" description="Helical" evidence="11">
    <location>
        <begin position="274"/>
        <end position="294"/>
    </location>
</feature>
<feature type="transmembrane region" description="Helical" evidence="11">
    <location>
        <begin position="118"/>
        <end position="136"/>
    </location>
</feature>
<dbReference type="PANTHER" id="PTHR46157">
    <property type="entry name" value="K(+) EFFLUX ANTIPORTER 3, CHLOROPLASTIC"/>
    <property type="match status" value="1"/>
</dbReference>
<evidence type="ECO:0000313" key="14">
    <source>
        <dbReference type="EMBL" id="MXO89161.1"/>
    </source>
</evidence>
<dbReference type="GO" id="GO:0012505">
    <property type="term" value="C:endomembrane system"/>
    <property type="evidence" value="ECO:0007669"/>
    <property type="project" value="UniProtKB-SubCell"/>
</dbReference>
<evidence type="ECO:0000256" key="1">
    <source>
        <dbReference type="ARBA" id="ARBA00004127"/>
    </source>
</evidence>
<reference evidence="14 15" key="1">
    <citation type="submission" date="2019-12" db="EMBL/GenBank/DDBJ databases">
        <title>Genomic-based taxomic classification of the family Erythrobacteraceae.</title>
        <authorList>
            <person name="Xu L."/>
        </authorList>
    </citation>
    <scope>NUCLEOTIDE SEQUENCE [LARGE SCALE GENOMIC DNA]</scope>
    <source>
        <strain evidence="14 15">JCM 16339</strain>
    </source>
</reference>
<keyword evidence="15" id="KW-1185">Reference proteome</keyword>
<feature type="transmembrane region" description="Helical" evidence="11">
    <location>
        <begin position="156"/>
        <end position="175"/>
    </location>
</feature>
<keyword evidence="7 11" id="KW-1133">Transmembrane helix</keyword>
<dbReference type="Pfam" id="PF00999">
    <property type="entry name" value="Na_H_Exchanger"/>
    <property type="match status" value="1"/>
</dbReference>
<accession>A0A844ZL53</accession>
<evidence type="ECO:0000256" key="5">
    <source>
        <dbReference type="ARBA" id="ARBA00022692"/>
    </source>
</evidence>
<proteinExistence type="predicted"/>
<keyword evidence="4" id="KW-0633">Potassium transport</keyword>
<keyword evidence="9 11" id="KW-0472">Membrane</keyword>
<dbReference type="InterPro" id="IPR003148">
    <property type="entry name" value="RCK_N"/>
</dbReference>
<dbReference type="Gene3D" id="1.20.1530.20">
    <property type="match status" value="1"/>
</dbReference>
<dbReference type="GO" id="GO:1902600">
    <property type="term" value="P:proton transmembrane transport"/>
    <property type="evidence" value="ECO:0007669"/>
    <property type="project" value="InterPro"/>
</dbReference>
<dbReference type="GO" id="GO:0015297">
    <property type="term" value="F:antiporter activity"/>
    <property type="evidence" value="ECO:0007669"/>
    <property type="project" value="UniProtKB-KW"/>
</dbReference>
<dbReference type="SUPFAM" id="SSF51735">
    <property type="entry name" value="NAD(P)-binding Rossmann-fold domains"/>
    <property type="match status" value="1"/>
</dbReference>
<feature type="transmembrane region" description="Helical" evidence="11">
    <location>
        <begin position="300"/>
        <end position="323"/>
    </location>
</feature>
<dbReference type="InterPro" id="IPR036291">
    <property type="entry name" value="NAD(P)-bd_dom_sf"/>
</dbReference>
<dbReference type="OrthoDB" id="9781411at2"/>
<feature type="transmembrane region" description="Helical" evidence="11">
    <location>
        <begin position="220"/>
        <end position="238"/>
    </location>
</feature>